<accession>A0A3M8P5C9</accession>
<dbReference type="EMBL" id="RIAX01000009">
    <property type="protein sequence ID" value="RNF38879.1"/>
    <property type="molecule type" value="Genomic_DNA"/>
</dbReference>
<comment type="caution">
    <text evidence="3">The sequence shown here is derived from an EMBL/GenBank/DDBJ whole genome shotgun (WGS) entry which is preliminary data.</text>
</comment>
<reference evidence="3 4" key="1">
    <citation type="journal article" date="2018" name="Int. J. Syst. Evol. Microbiol.">
        <title>Planococcus salinus sp. nov., a moderately halophilic bacterium isolated from a saline-alkali soil.</title>
        <authorList>
            <person name="Gan L."/>
        </authorList>
    </citation>
    <scope>NUCLEOTIDE SEQUENCE [LARGE SCALE GENOMIC DNA]</scope>
    <source>
        <strain evidence="3 4">LCB217</strain>
    </source>
</reference>
<evidence type="ECO:0000256" key="1">
    <source>
        <dbReference type="SAM" id="Coils"/>
    </source>
</evidence>
<keyword evidence="1" id="KW-0175">Coiled coil</keyword>
<keyword evidence="4" id="KW-1185">Reference proteome</keyword>
<dbReference type="RefSeq" id="WP_123165935.1">
    <property type="nucleotide sequence ID" value="NZ_RIAX01000009.1"/>
</dbReference>
<dbReference type="AlphaFoldDB" id="A0A3M8P5C9"/>
<dbReference type="Proteomes" id="UP000275473">
    <property type="component" value="Unassembled WGS sequence"/>
</dbReference>
<dbReference type="InterPro" id="IPR041657">
    <property type="entry name" value="HTH_17"/>
</dbReference>
<sequence length="147" mass="17150">MVNLLDNVKPRPSDESIKNERVKEYVQLMRIAEEVEREIKKRARELQDDEKQEAFEALSLEYNLPPYVTVRDAADIMGISPQMVRRHCAEGKLAAQQTFEGSGKWRIEAKQLMSQPNWDRFIEKRARIKTQSLGLADEVIQSFQDEE</sequence>
<dbReference type="OrthoDB" id="2604455at2"/>
<feature type="coiled-coil region" evidence="1">
    <location>
        <begin position="25"/>
        <end position="52"/>
    </location>
</feature>
<dbReference type="GO" id="GO:0003677">
    <property type="term" value="F:DNA binding"/>
    <property type="evidence" value="ECO:0007669"/>
    <property type="project" value="UniProtKB-KW"/>
</dbReference>
<protein>
    <submittedName>
        <fullName evidence="3">DNA-binding protein</fullName>
    </submittedName>
</protein>
<proteinExistence type="predicted"/>
<evidence type="ECO:0000259" key="2">
    <source>
        <dbReference type="Pfam" id="PF12728"/>
    </source>
</evidence>
<gene>
    <name evidence="3" type="ORF">EEX84_12225</name>
</gene>
<evidence type="ECO:0000313" key="3">
    <source>
        <dbReference type="EMBL" id="RNF38879.1"/>
    </source>
</evidence>
<feature type="domain" description="Helix-turn-helix" evidence="2">
    <location>
        <begin position="67"/>
        <end position="112"/>
    </location>
</feature>
<keyword evidence="3" id="KW-0238">DNA-binding</keyword>
<evidence type="ECO:0000313" key="4">
    <source>
        <dbReference type="Proteomes" id="UP000275473"/>
    </source>
</evidence>
<dbReference type="Pfam" id="PF12728">
    <property type="entry name" value="HTH_17"/>
    <property type="match status" value="1"/>
</dbReference>
<organism evidence="3 4">
    <name type="scientific">Planococcus salinus</name>
    <dbReference type="NCBI Taxonomy" id="1848460"/>
    <lineage>
        <taxon>Bacteria</taxon>
        <taxon>Bacillati</taxon>
        <taxon>Bacillota</taxon>
        <taxon>Bacilli</taxon>
        <taxon>Bacillales</taxon>
        <taxon>Caryophanaceae</taxon>
        <taxon>Planococcus</taxon>
    </lineage>
</organism>
<name>A0A3M8P5C9_9BACL</name>